<keyword evidence="2" id="KW-1003">Cell membrane</keyword>
<dbReference type="Pfam" id="PF03458">
    <property type="entry name" value="Gly_transporter"/>
    <property type="match status" value="2"/>
</dbReference>
<name>A0A7S4RB51_9STRA</name>
<dbReference type="PANTHER" id="PTHR30506">
    <property type="entry name" value="INNER MEMBRANE PROTEIN"/>
    <property type="match status" value="1"/>
</dbReference>
<sequence>MLKSRALVGNRILYCGRSSRLITFKQQSSRFSFKRRFSHSNGDVKNVIKQNENVSTKEIANSTSSASEVKVVCKEAEAEALAFLAERGNALGTPLTLSERRMILKEAGLLQKSGLKIDKTLTQSEWQKLVSRQNFTNQERLTLNDFIAKSHDGAIGQTLLLYAARCGAAFFAVTGAHIAGESGMHVFGSTMVGCITALGGRTINDLLLGNTPVSWVKNPSFLILAGVSSLVGFYAWPLAEEAFLKEGLEGKDDGREGSQRQYFQGGIDDNNGFTNAYDTDKGPSVIRYTFESIALGTLAVVGAQQGIVRSLHPLVSASLGVTIAFGGVFRDLLCRRDLSLGAATGCQSYGIASFSGAAVYVALRELHVWNCAGSTSKLLHGGIPIGFRIFCGFGTAVAIRTVAWMNKPDGLFLTMEESAVANKRKLDNLGKEWR</sequence>
<dbReference type="InterPro" id="IPR005115">
    <property type="entry name" value="Gly_transporter"/>
</dbReference>
<evidence type="ECO:0000256" key="2">
    <source>
        <dbReference type="ARBA" id="ARBA00022475"/>
    </source>
</evidence>
<comment type="subcellular location">
    <subcellularLocation>
        <location evidence="1">Cell membrane</location>
        <topology evidence="1">Multi-pass membrane protein</topology>
    </subcellularLocation>
</comment>
<keyword evidence="5" id="KW-0472">Membrane</keyword>
<accession>A0A7S4RB51</accession>
<dbReference type="PANTHER" id="PTHR30506:SF3">
    <property type="entry name" value="UPF0126 INNER MEMBRANE PROTEIN YADS-RELATED"/>
    <property type="match status" value="1"/>
</dbReference>
<evidence type="ECO:0000256" key="3">
    <source>
        <dbReference type="ARBA" id="ARBA00022692"/>
    </source>
</evidence>
<proteinExistence type="predicted"/>
<organism evidence="7">
    <name type="scientific">Ditylum brightwellii</name>
    <dbReference type="NCBI Taxonomy" id="49249"/>
    <lineage>
        <taxon>Eukaryota</taxon>
        <taxon>Sar</taxon>
        <taxon>Stramenopiles</taxon>
        <taxon>Ochrophyta</taxon>
        <taxon>Bacillariophyta</taxon>
        <taxon>Mediophyceae</taxon>
        <taxon>Lithodesmiophycidae</taxon>
        <taxon>Lithodesmiales</taxon>
        <taxon>Lithodesmiaceae</taxon>
        <taxon>Ditylum</taxon>
    </lineage>
</organism>
<evidence type="ECO:0000256" key="1">
    <source>
        <dbReference type="ARBA" id="ARBA00004651"/>
    </source>
</evidence>
<dbReference type="EMBL" id="HBNS01020005">
    <property type="protein sequence ID" value="CAE4609098.1"/>
    <property type="molecule type" value="Transcribed_RNA"/>
</dbReference>
<dbReference type="AlphaFoldDB" id="A0A7S4RB51"/>
<evidence type="ECO:0000256" key="4">
    <source>
        <dbReference type="ARBA" id="ARBA00022989"/>
    </source>
</evidence>
<protein>
    <recommendedName>
        <fullName evidence="6">Glycine transporter domain-containing protein</fullName>
    </recommendedName>
</protein>
<keyword evidence="3" id="KW-0812">Transmembrane</keyword>
<dbReference type="GO" id="GO:0005886">
    <property type="term" value="C:plasma membrane"/>
    <property type="evidence" value="ECO:0007669"/>
    <property type="project" value="UniProtKB-SubCell"/>
</dbReference>
<reference evidence="7" key="1">
    <citation type="submission" date="2021-01" db="EMBL/GenBank/DDBJ databases">
        <authorList>
            <person name="Corre E."/>
            <person name="Pelletier E."/>
            <person name="Niang G."/>
            <person name="Scheremetjew M."/>
            <person name="Finn R."/>
            <person name="Kale V."/>
            <person name="Holt S."/>
            <person name="Cochrane G."/>
            <person name="Meng A."/>
            <person name="Brown T."/>
            <person name="Cohen L."/>
        </authorList>
    </citation>
    <scope>NUCLEOTIDE SEQUENCE</scope>
    <source>
        <strain evidence="7">GSO104</strain>
    </source>
</reference>
<evidence type="ECO:0000313" key="7">
    <source>
        <dbReference type="EMBL" id="CAE4609098.1"/>
    </source>
</evidence>
<feature type="domain" description="Glycine transporter" evidence="6">
    <location>
        <begin position="166"/>
        <end position="236"/>
    </location>
</feature>
<keyword evidence="4" id="KW-1133">Transmembrane helix</keyword>
<evidence type="ECO:0000256" key="5">
    <source>
        <dbReference type="ARBA" id="ARBA00023136"/>
    </source>
</evidence>
<evidence type="ECO:0000259" key="6">
    <source>
        <dbReference type="Pfam" id="PF03458"/>
    </source>
</evidence>
<gene>
    <name evidence="7" type="ORF">DBRI00130_LOCUS15891</name>
</gene>
<feature type="domain" description="Glycine transporter" evidence="6">
    <location>
        <begin position="289"/>
        <end position="364"/>
    </location>
</feature>